<dbReference type="AlphaFoldDB" id="A0A0N5AWA9"/>
<dbReference type="InterPro" id="IPR051971">
    <property type="entry name" value="E3_ubiquitin-PDZ_ligase"/>
</dbReference>
<evidence type="ECO:0000256" key="1">
    <source>
        <dbReference type="SAM" id="MobiDB-lite"/>
    </source>
</evidence>
<keyword evidence="2" id="KW-1185">Reference proteome</keyword>
<evidence type="ECO:0000313" key="3">
    <source>
        <dbReference type="WBParaSite" id="SMUV_0000920201-mRNA-1"/>
    </source>
</evidence>
<sequence>METIRLECDRLISNFIVTSHDCLSLLRLKTFIQKISGFMHETTKLEETSSAYNTGGESCRSTPLKSDVSSNRLPQFSIVLREADLRKRKPIHVSASRKLKRRSDGSKYITKKPVRSRLLKEREEQLNRERSGITTDDDAISELKTGRFWSREERKKHLEKSRERKLRQHQLIAEKQRLPSDQIIVQLSHKKMMRKEGKKVFDKYTTLQEFLAHGIRGPTNRLIEGVLSVTTV</sequence>
<dbReference type="PANTHER" id="PTHR15545:SF8">
    <property type="entry name" value="SLO-INTERACTING PROTEIN 1"/>
    <property type="match status" value="1"/>
</dbReference>
<accession>A0A0N5AWA9</accession>
<protein>
    <submittedName>
        <fullName evidence="3">Ribosome biogenesis protein NOP53</fullName>
    </submittedName>
</protein>
<evidence type="ECO:0000313" key="2">
    <source>
        <dbReference type="Proteomes" id="UP000046393"/>
    </source>
</evidence>
<dbReference type="STRING" id="451379.A0A0N5AWA9"/>
<dbReference type="WBParaSite" id="SMUV_0000920201-mRNA-1">
    <property type="protein sequence ID" value="SMUV_0000920201-mRNA-1"/>
    <property type="gene ID" value="SMUV_0000920201"/>
</dbReference>
<organism evidence="2 3">
    <name type="scientific">Syphacia muris</name>
    <dbReference type="NCBI Taxonomy" id="451379"/>
    <lineage>
        <taxon>Eukaryota</taxon>
        <taxon>Metazoa</taxon>
        <taxon>Ecdysozoa</taxon>
        <taxon>Nematoda</taxon>
        <taxon>Chromadorea</taxon>
        <taxon>Rhabditida</taxon>
        <taxon>Spirurina</taxon>
        <taxon>Oxyuridomorpha</taxon>
        <taxon>Oxyuroidea</taxon>
        <taxon>Oxyuridae</taxon>
        <taxon>Syphacia</taxon>
    </lineage>
</organism>
<dbReference type="Proteomes" id="UP000046393">
    <property type="component" value="Unplaced"/>
</dbReference>
<dbReference type="PANTHER" id="PTHR15545">
    <property type="entry name" value="PDZ DOMAIN CONTAINING RING FINGER PROTEIN 3, 4"/>
    <property type="match status" value="1"/>
</dbReference>
<proteinExistence type="predicted"/>
<feature type="region of interest" description="Disordered" evidence="1">
    <location>
        <begin position="49"/>
        <end position="68"/>
    </location>
</feature>
<name>A0A0N5AWA9_9BILA</name>
<reference evidence="3" key="1">
    <citation type="submission" date="2016-04" db="UniProtKB">
        <authorList>
            <consortium name="WormBaseParasite"/>
        </authorList>
    </citation>
    <scope>IDENTIFICATION</scope>
</reference>